<evidence type="ECO:0000313" key="2">
    <source>
        <dbReference type="Proteomes" id="UP000288168"/>
    </source>
</evidence>
<dbReference type="EMBL" id="NKCI01000609">
    <property type="protein sequence ID" value="RSL39584.1"/>
    <property type="molecule type" value="Genomic_DNA"/>
</dbReference>
<gene>
    <name evidence="1" type="ORF">CEP54_016295</name>
</gene>
<protein>
    <submittedName>
        <fullName evidence="1">Uncharacterized protein</fullName>
    </submittedName>
</protein>
<name>A0A428NFL8_9HYPO</name>
<sequence>MAKSEYQALSQIALEILAIPAMAADCGRVLGPRVLTVLKNWDQTHSIRFGNLLLDPIGKECREDIGQFPKLNRQWDSEDSKPTHSWASLYLFERLLTT</sequence>
<organism evidence="1 2">
    <name type="scientific">Fusarium duplospermum</name>
    <dbReference type="NCBI Taxonomy" id="1325734"/>
    <lineage>
        <taxon>Eukaryota</taxon>
        <taxon>Fungi</taxon>
        <taxon>Dikarya</taxon>
        <taxon>Ascomycota</taxon>
        <taxon>Pezizomycotina</taxon>
        <taxon>Sordariomycetes</taxon>
        <taxon>Hypocreomycetidae</taxon>
        <taxon>Hypocreales</taxon>
        <taxon>Nectriaceae</taxon>
        <taxon>Fusarium</taxon>
        <taxon>Fusarium solani species complex</taxon>
    </lineage>
</organism>
<comment type="caution">
    <text evidence="1">The sequence shown here is derived from an EMBL/GenBank/DDBJ whole genome shotgun (WGS) entry which is preliminary data.</text>
</comment>
<dbReference type="Proteomes" id="UP000288168">
    <property type="component" value="Unassembled WGS sequence"/>
</dbReference>
<evidence type="ECO:0000313" key="1">
    <source>
        <dbReference type="EMBL" id="RSL39584.1"/>
    </source>
</evidence>
<dbReference type="OrthoDB" id="10499775at2759"/>
<keyword evidence="2" id="KW-1185">Reference proteome</keyword>
<reference evidence="1 2" key="1">
    <citation type="submission" date="2017-06" db="EMBL/GenBank/DDBJ databases">
        <title>Comparative genomic analysis of Ambrosia Fusariam Clade fungi.</title>
        <authorList>
            <person name="Stajich J.E."/>
            <person name="Carrillo J."/>
            <person name="Kijimoto T."/>
            <person name="Eskalen A."/>
            <person name="O'Donnell K."/>
            <person name="Kasson M."/>
        </authorList>
    </citation>
    <scope>NUCLEOTIDE SEQUENCE [LARGE SCALE GENOMIC DNA]</scope>
    <source>
        <strain evidence="1 2">NRRL62584</strain>
    </source>
</reference>
<accession>A0A428NFL8</accession>
<dbReference type="AlphaFoldDB" id="A0A428NFL8"/>
<proteinExistence type="predicted"/>